<dbReference type="Pfam" id="PF14322">
    <property type="entry name" value="SusD-like_3"/>
    <property type="match status" value="1"/>
</dbReference>
<keyword evidence="9" id="KW-1185">Reference proteome</keyword>
<dbReference type="SUPFAM" id="SSF48452">
    <property type="entry name" value="TPR-like"/>
    <property type="match status" value="1"/>
</dbReference>
<dbReference type="EMBL" id="BKAU01000009">
    <property type="protein sequence ID" value="GEP98826.1"/>
    <property type="molecule type" value="Genomic_DNA"/>
</dbReference>
<dbReference type="InterPro" id="IPR033985">
    <property type="entry name" value="SusD-like_N"/>
</dbReference>
<evidence type="ECO:0000256" key="5">
    <source>
        <dbReference type="ARBA" id="ARBA00023237"/>
    </source>
</evidence>
<dbReference type="Proteomes" id="UP000321436">
    <property type="component" value="Unassembled WGS sequence"/>
</dbReference>
<evidence type="ECO:0000313" key="8">
    <source>
        <dbReference type="EMBL" id="GEP98826.1"/>
    </source>
</evidence>
<evidence type="ECO:0000256" key="3">
    <source>
        <dbReference type="ARBA" id="ARBA00022729"/>
    </source>
</evidence>
<keyword evidence="5" id="KW-0998">Cell outer membrane</keyword>
<dbReference type="AlphaFoldDB" id="A0A512RSZ7"/>
<comment type="similarity">
    <text evidence="2">Belongs to the SusD family.</text>
</comment>
<sequence>MNAMKIFFPLIVCCMLASCSKWIDVKPADRLSEEMLFQDREGYLKALNGVYVEMANASLYGQDMTAGVLDVLAHYYYLPSSLHRFYYYTNFVYTQEDVKTTFDDTWKKAYQLIANCNVLIEECDKASAGLLPEPYFSIVKGEALALRAMLHLDMLRLFGPLWTDENKSLPSIPYVSKSGFEVSPILPNSEAVEHVISDLEAALALLENTDPVRTEGVRNADNPTGSNDLYYRQYRLNYYAVKALMARTYLWKNDKQAAFSTASELLQEVQDPARNTFPYVAPLSATHAETPDRVFSPEVMFAVYNINRVNMFNALFSAALKPDGRLSFNSVDVGKARVDELYDEANDYRLRIWQEVTSGTTTLLTNLKYQDITNAPGRYMIPLIRLSEVLLIAAECSPDLNEGTRYLNEVRTSRAAVSLYPADETALKAAITREFRKETIGEGQAFFYFKRNAMQVVPNSGALTGTQTMELNNYVIPLPDSETSQRND</sequence>
<dbReference type="PROSITE" id="PS51257">
    <property type="entry name" value="PROKAR_LIPOPROTEIN"/>
    <property type="match status" value="1"/>
</dbReference>
<proteinExistence type="inferred from homology"/>
<comment type="subcellular location">
    <subcellularLocation>
        <location evidence="1">Cell outer membrane</location>
    </subcellularLocation>
</comment>
<dbReference type="OrthoDB" id="1097962at2"/>
<feature type="domain" description="SusD-like N-terminal" evidence="7">
    <location>
        <begin position="21"/>
        <end position="209"/>
    </location>
</feature>
<organism evidence="8 9">
    <name type="scientific">Chitinophaga cymbidii</name>
    <dbReference type="NCBI Taxonomy" id="1096750"/>
    <lineage>
        <taxon>Bacteria</taxon>
        <taxon>Pseudomonadati</taxon>
        <taxon>Bacteroidota</taxon>
        <taxon>Chitinophagia</taxon>
        <taxon>Chitinophagales</taxon>
        <taxon>Chitinophagaceae</taxon>
        <taxon>Chitinophaga</taxon>
    </lineage>
</organism>
<evidence type="ECO:0000259" key="6">
    <source>
        <dbReference type="Pfam" id="PF07980"/>
    </source>
</evidence>
<evidence type="ECO:0000256" key="1">
    <source>
        <dbReference type="ARBA" id="ARBA00004442"/>
    </source>
</evidence>
<keyword evidence="4" id="KW-0472">Membrane</keyword>
<dbReference type="Gene3D" id="1.25.40.390">
    <property type="match status" value="1"/>
</dbReference>
<evidence type="ECO:0000259" key="7">
    <source>
        <dbReference type="Pfam" id="PF14322"/>
    </source>
</evidence>
<keyword evidence="3" id="KW-0732">Signal</keyword>
<gene>
    <name evidence="8" type="ORF">CCY01nite_50860</name>
</gene>
<dbReference type="InterPro" id="IPR011990">
    <property type="entry name" value="TPR-like_helical_dom_sf"/>
</dbReference>
<evidence type="ECO:0000256" key="2">
    <source>
        <dbReference type="ARBA" id="ARBA00006275"/>
    </source>
</evidence>
<evidence type="ECO:0000313" key="9">
    <source>
        <dbReference type="Proteomes" id="UP000321436"/>
    </source>
</evidence>
<name>A0A512RSZ7_9BACT</name>
<protein>
    <recommendedName>
        <fullName evidence="10">SusD-like N-terminal domain-containing protein</fullName>
    </recommendedName>
</protein>
<evidence type="ECO:0008006" key="10">
    <source>
        <dbReference type="Google" id="ProtNLM"/>
    </source>
</evidence>
<comment type="caution">
    <text evidence="8">The sequence shown here is derived from an EMBL/GenBank/DDBJ whole genome shotgun (WGS) entry which is preliminary data.</text>
</comment>
<reference evidence="8 9" key="1">
    <citation type="submission" date="2019-07" db="EMBL/GenBank/DDBJ databases">
        <title>Whole genome shotgun sequence of Chitinophaga cymbidii NBRC 109752.</title>
        <authorList>
            <person name="Hosoyama A."/>
            <person name="Uohara A."/>
            <person name="Ohji S."/>
            <person name="Ichikawa N."/>
        </authorList>
    </citation>
    <scope>NUCLEOTIDE SEQUENCE [LARGE SCALE GENOMIC DNA]</scope>
    <source>
        <strain evidence="8 9">NBRC 109752</strain>
    </source>
</reference>
<dbReference type="RefSeq" id="WP_146867451.1">
    <property type="nucleotide sequence ID" value="NZ_BKAU01000009.1"/>
</dbReference>
<dbReference type="InterPro" id="IPR012944">
    <property type="entry name" value="SusD_RagB_dom"/>
</dbReference>
<dbReference type="Pfam" id="PF07980">
    <property type="entry name" value="SusD_RagB"/>
    <property type="match status" value="1"/>
</dbReference>
<accession>A0A512RSZ7</accession>
<evidence type="ECO:0000256" key="4">
    <source>
        <dbReference type="ARBA" id="ARBA00023136"/>
    </source>
</evidence>
<feature type="domain" description="RagB/SusD" evidence="6">
    <location>
        <begin position="372"/>
        <end position="472"/>
    </location>
</feature>
<dbReference type="GO" id="GO:0009279">
    <property type="term" value="C:cell outer membrane"/>
    <property type="evidence" value="ECO:0007669"/>
    <property type="project" value="UniProtKB-SubCell"/>
</dbReference>